<dbReference type="Proteomes" id="UP000295805">
    <property type="component" value="Unassembled WGS sequence"/>
</dbReference>
<evidence type="ECO:0008006" key="3">
    <source>
        <dbReference type="Google" id="ProtNLM"/>
    </source>
</evidence>
<protein>
    <recommendedName>
        <fullName evidence="3">HipA-like C-terminal domain-containing protein</fullName>
    </recommendedName>
</protein>
<dbReference type="EMBL" id="SMCX01000007">
    <property type="protein sequence ID" value="TCW24400.1"/>
    <property type="molecule type" value="Genomic_DNA"/>
</dbReference>
<accession>A0A4R3ZVA5</accession>
<evidence type="ECO:0000313" key="2">
    <source>
        <dbReference type="Proteomes" id="UP000295805"/>
    </source>
</evidence>
<reference evidence="1 2" key="1">
    <citation type="submission" date="2019-03" db="EMBL/GenBank/DDBJ databases">
        <title>Root nodule microbial communities of legume samples collected from USA, Mexico and Botswana.</title>
        <authorList>
            <person name="Hirsch A."/>
        </authorList>
    </citation>
    <scope>NUCLEOTIDE SEQUENCE [LARGE SCALE GENOMIC DNA]</scope>
    <source>
        <strain evidence="1 2">55</strain>
    </source>
</reference>
<organism evidence="1 2">
    <name type="scientific">Dietzia cinnamea</name>
    <dbReference type="NCBI Taxonomy" id="321318"/>
    <lineage>
        <taxon>Bacteria</taxon>
        <taxon>Bacillati</taxon>
        <taxon>Actinomycetota</taxon>
        <taxon>Actinomycetes</taxon>
        <taxon>Mycobacteriales</taxon>
        <taxon>Dietziaceae</taxon>
        <taxon>Dietzia</taxon>
    </lineage>
</organism>
<gene>
    <name evidence="1" type="ORF">EDD19_10797</name>
</gene>
<name>A0A4R3ZVA5_9ACTN</name>
<dbReference type="AlphaFoldDB" id="A0A4R3ZVA5"/>
<dbReference type="Gene3D" id="1.10.1070.20">
    <property type="match status" value="1"/>
</dbReference>
<sequence length="329" mass="36186">MSVRKPSQLSDSLRDRIDVSDWSISARETLGSDAGEWLVDPSGRRWLHKRVRTHATHVDGEDWAEVATTAVADRLTVPAARTRLSSRRGVNGSISLQVNNPETHDFIEGTLLLLDVLNIDVQKSRKSGGSTFVRTGHSLENIKAALNGVRPPSTFVGPADFSAFDVFAGYICLDALVANRDRHEQNWAVLEPRLTGGDLELAPSFDHGSALGYNLTSEQRQRLLADTDRLMRWVERGTAYRLEHRKPPGPLTLLEAAVTALRLATPAARTHWSEAVASFDVADFSQQLPPAIPQADGAACPQVSDLVPTMITRLLEINQRRFCDAIANL</sequence>
<proteinExistence type="predicted"/>
<comment type="caution">
    <text evidence="1">The sequence shown here is derived from an EMBL/GenBank/DDBJ whole genome shotgun (WGS) entry which is preliminary data.</text>
</comment>
<evidence type="ECO:0000313" key="1">
    <source>
        <dbReference type="EMBL" id="TCW24400.1"/>
    </source>
</evidence>